<dbReference type="EMBL" id="LAZR01009085">
    <property type="protein sequence ID" value="KKM74762.1"/>
    <property type="molecule type" value="Genomic_DNA"/>
</dbReference>
<reference evidence="1" key="1">
    <citation type="journal article" date="2015" name="Nature">
        <title>Complex archaea that bridge the gap between prokaryotes and eukaryotes.</title>
        <authorList>
            <person name="Spang A."/>
            <person name="Saw J.H."/>
            <person name="Jorgensen S.L."/>
            <person name="Zaremba-Niedzwiedzka K."/>
            <person name="Martijn J."/>
            <person name="Lind A.E."/>
            <person name="van Eijk R."/>
            <person name="Schleper C."/>
            <person name="Guy L."/>
            <person name="Ettema T.J."/>
        </authorList>
    </citation>
    <scope>NUCLEOTIDE SEQUENCE</scope>
</reference>
<dbReference type="AlphaFoldDB" id="A0A0F9MZU9"/>
<gene>
    <name evidence="1" type="ORF">LCGC14_1397050</name>
</gene>
<feature type="non-terminal residue" evidence="1">
    <location>
        <position position="1"/>
    </location>
</feature>
<sequence>YIENIKAKFNFSSIREVLINAIKWTLSQEKV</sequence>
<name>A0A0F9MZU9_9ZZZZ</name>
<evidence type="ECO:0000313" key="1">
    <source>
        <dbReference type="EMBL" id="KKM74762.1"/>
    </source>
</evidence>
<accession>A0A0F9MZU9</accession>
<proteinExistence type="predicted"/>
<comment type="caution">
    <text evidence="1">The sequence shown here is derived from an EMBL/GenBank/DDBJ whole genome shotgun (WGS) entry which is preliminary data.</text>
</comment>
<organism evidence="1">
    <name type="scientific">marine sediment metagenome</name>
    <dbReference type="NCBI Taxonomy" id="412755"/>
    <lineage>
        <taxon>unclassified sequences</taxon>
        <taxon>metagenomes</taxon>
        <taxon>ecological metagenomes</taxon>
    </lineage>
</organism>
<protein>
    <submittedName>
        <fullName evidence="1">Uncharacterized protein</fullName>
    </submittedName>
</protein>